<feature type="domain" description="Cytidyltransferase-like" evidence="11">
    <location>
        <begin position="10"/>
        <end position="175"/>
    </location>
</feature>
<evidence type="ECO:0000256" key="1">
    <source>
        <dbReference type="ARBA" id="ARBA00002324"/>
    </source>
</evidence>
<dbReference type="Proteomes" id="UP000219573">
    <property type="component" value="Unassembled WGS sequence"/>
</dbReference>
<keyword evidence="6 10" id="KW-0547">Nucleotide-binding</keyword>
<comment type="catalytic activity">
    <reaction evidence="9 10">
        <text>nicotinate beta-D-ribonucleotide + ATP + H(+) = deamido-NAD(+) + diphosphate</text>
        <dbReference type="Rhea" id="RHEA:22860"/>
        <dbReference type="ChEBI" id="CHEBI:15378"/>
        <dbReference type="ChEBI" id="CHEBI:30616"/>
        <dbReference type="ChEBI" id="CHEBI:33019"/>
        <dbReference type="ChEBI" id="CHEBI:57502"/>
        <dbReference type="ChEBI" id="CHEBI:58437"/>
        <dbReference type="EC" id="2.7.7.18"/>
    </reaction>
</comment>
<dbReference type="PANTHER" id="PTHR39321:SF3">
    <property type="entry name" value="PHOSPHOPANTETHEINE ADENYLYLTRANSFERASE"/>
    <property type="match status" value="1"/>
</dbReference>
<dbReference type="NCBIfam" id="TIGR00125">
    <property type="entry name" value="cyt_tran_rel"/>
    <property type="match status" value="1"/>
</dbReference>
<evidence type="ECO:0000256" key="8">
    <source>
        <dbReference type="ARBA" id="ARBA00023027"/>
    </source>
</evidence>
<evidence type="ECO:0000256" key="2">
    <source>
        <dbReference type="ARBA" id="ARBA00005019"/>
    </source>
</evidence>
<evidence type="ECO:0000259" key="11">
    <source>
        <dbReference type="Pfam" id="PF01467"/>
    </source>
</evidence>
<dbReference type="NCBIfam" id="TIGR00482">
    <property type="entry name" value="nicotinate (nicotinamide) nucleotide adenylyltransferase"/>
    <property type="match status" value="1"/>
</dbReference>
<dbReference type="RefSeq" id="WP_097019362.1">
    <property type="nucleotide sequence ID" value="NZ_OBDZ01000037.1"/>
</dbReference>
<dbReference type="InterPro" id="IPR004821">
    <property type="entry name" value="Cyt_trans-like"/>
</dbReference>
<evidence type="ECO:0000256" key="4">
    <source>
        <dbReference type="ARBA" id="ARBA00022679"/>
    </source>
</evidence>
<dbReference type="GO" id="GO:0009435">
    <property type="term" value="P:NAD+ biosynthetic process"/>
    <property type="evidence" value="ECO:0007669"/>
    <property type="project" value="UniProtKB-UniRule"/>
</dbReference>
<keyword evidence="7 10" id="KW-0067">ATP-binding</keyword>
<dbReference type="EMBL" id="OBDZ01000037">
    <property type="protein sequence ID" value="SNY45176.1"/>
    <property type="molecule type" value="Genomic_DNA"/>
</dbReference>
<keyword evidence="8 10" id="KW-0520">NAD</keyword>
<evidence type="ECO:0000313" key="12">
    <source>
        <dbReference type="EMBL" id="SNY45176.1"/>
    </source>
</evidence>
<dbReference type="GO" id="GO:0005524">
    <property type="term" value="F:ATP binding"/>
    <property type="evidence" value="ECO:0007669"/>
    <property type="project" value="UniProtKB-KW"/>
</dbReference>
<dbReference type="Pfam" id="PF01467">
    <property type="entry name" value="CTP_transf_like"/>
    <property type="match status" value="1"/>
</dbReference>
<dbReference type="NCBIfam" id="NF000840">
    <property type="entry name" value="PRK00071.1-3"/>
    <property type="match status" value="1"/>
</dbReference>
<dbReference type="Gene3D" id="3.40.50.620">
    <property type="entry name" value="HUPs"/>
    <property type="match status" value="1"/>
</dbReference>
<evidence type="ECO:0000256" key="3">
    <source>
        <dbReference type="ARBA" id="ARBA00022642"/>
    </source>
</evidence>
<dbReference type="PANTHER" id="PTHR39321">
    <property type="entry name" value="NICOTINATE-NUCLEOTIDE ADENYLYLTRANSFERASE-RELATED"/>
    <property type="match status" value="1"/>
</dbReference>
<dbReference type="InterPro" id="IPR005248">
    <property type="entry name" value="NadD/NMNAT"/>
</dbReference>
<dbReference type="AlphaFoldDB" id="A0A285IDM4"/>
<protein>
    <recommendedName>
        <fullName evidence="10">Probable nicotinate-nucleotide adenylyltransferase</fullName>
        <ecNumber evidence="10">2.7.7.18</ecNumber>
    </recommendedName>
    <alternativeName>
        <fullName evidence="10">Deamido-NAD(+) diphosphorylase</fullName>
    </alternativeName>
    <alternativeName>
        <fullName evidence="10">Deamido-NAD(+) pyrophosphorylase</fullName>
    </alternativeName>
    <alternativeName>
        <fullName evidence="10">Nicotinate mononucleotide adenylyltransferase</fullName>
        <shortName evidence="10">NaMN adenylyltransferase</shortName>
    </alternativeName>
</protein>
<dbReference type="SUPFAM" id="SSF52374">
    <property type="entry name" value="Nucleotidylyl transferase"/>
    <property type="match status" value="1"/>
</dbReference>
<evidence type="ECO:0000313" key="13">
    <source>
        <dbReference type="Proteomes" id="UP000219573"/>
    </source>
</evidence>
<dbReference type="UniPathway" id="UPA00253">
    <property type="reaction ID" value="UER00332"/>
</dbReference>
<reference evidence="13" key="1">
    <citation type="submission" date="2017-09" db="EMBL/GenBank/DDBJ databases">
        <authorList>
            <person name="Varghese N."/>
            <person name="Submissions S."/>
        </authorList>
    </citation>
    <scope>NUCLEOTIDE SEQUENCE [LARGE SCALE GENOMIC DNA]</scope>
    <source>
        <strain evidence="13">MSL47</strain>
    </source>
</reference>
<keyword evidence="4 10" id="KW-0808">Transferase</keyword>
<dbReference type="STRING" id="1413210.U472_12855"/>
<dbReference type="OrthoDB" id="5295945at2"/>
<dbReference type="EC" id="2.7.7.18" evidence="10"/>
<evidence type="ECO:0000256" key="9">
    <source>
        <dbReference type="ARBA" id="ARBA00048721"/>
    </source>
</evidence>
<evidence type="ECO:0000256" key="5">
    <source>
        <dbReference type="ARBA" id="ARBA00022695"/>
    </source>
</evidence>
<comment type="similarity">
    <text evidence="10">Belongs to the NadD family.</text>
</comment>
<evidence type="ECO:0000256" key="7">
    <source>
        <dbReference type="ARBA" id="ARBA00022840"/>
    </source>
</evidence>
<evidence type="ECO:0000256" key="6">
    <source>
        <dbReference type="ARBA" id="ARBA00022741"/>
    </source>
</evidence>
<dbReference type="CDD" id="cd02165">
    <property type="entry name" value="NMNAT"/>
    <property type="match status" value="1"/>
</dbReference>
<gene>
    <name evidence="10" type="primary">nadD</name>
    <name evidence="12" type="ORF">SAMN06265827_13716</name>
</gene>
<keyword evidence="13" id="KW-1185">Reference proteome</keyword>
<dbReference type="HAMAP" id="MF_00244">
    <property type="entry name" value="NaMN_adenylyltr"/>
    <property type="match status" value="1"/>
</dbReference>
<organism evidence="12 13">
    <name type="scientific">Orenia metallireducens</name>
    <dbReference type="NCBI Taxonomy" id="1413210"/>
    <lineage>
        <taxon>Bacteria</taxon>
        <taxon>Bacillati</taxon>
        <taxon>Bacillota</taxon>
        <taxon>Clostridia</taxon>
        <taxon>Halanaerobiales</taxon>
        <taxon>Halobacteroidaceae</taxon>
        <taxon>Orenia</taxon>
    </lineage>
</organism>
<sequence length="201" mass="23059">MEKKEKIIGIMGGTFDPIHNGHLLTAECAAYQYNLDEVIFVPSGNPPHKVEKRITDAEDRYLMCMLAIMSNPKFRVSRMEIDRVGLSYTIDTVREFKSLYPEAKIYFITGSDAILEIFTWKDPEELLQEAEFIAATRPGYCLSELGQGIYDSHLNSIHPLEIPGLAISSTDIRERIIQGRPIKYQLPETVEMYIKKHNLYK</sequence>
<proteinExistence type="inferred from homology"/>
<comment type="pathway">
    <text evidence="2 10">Cofactor biosynthesis; NAD(+) biosynthesis; deamido-NAD(+) from nicotinate D-ribonucleotide: step 1/1.</text>
</comment>
<keyword evidence="3 10" id="KW-0662">Pyridine nucleotide biosynthesis</keyword>
<dbReference type="GO" id="GO:0004515">
    <property type="term" value="F:nicotinate-nucleotide adenylyltransferase activity"/>
    <property type="evidence" value="ECO:0007669"/>
    <property type="project" value="UniProtKB-UniRule"/>
</dbReference>
<dbReference type="InterPro" id="IPR014729">
    <property type="entry name" value="Rossmann-like_a/b/a_fold"/>
</dbReference>
<accession>A0A285IDM4</accession>
<evidence type="ECO:0000256" key="10">
    <source>
        <dbReference type="HAMAP-Rule" id="MF_00244"/>
    </source>
</evidence>
<name>A0A285IDM4_9FIRM</name>
<comment type="function">
    <text evidence="1 10">Catalyzes the reversible adenylation of nicotinate mononucleotide (NaMN) to nicotinic acid adenine dinucleotide (NaAD).</text>
</comment>
<keyword evidence="5 10" id="KW-0548">Nucleotidyltransferase</keyword>